<keyword evidence="5" id="KW-1185">Reference proteome</keyword>
<feature type="domain" description="NAD-dependent epimerase/dehydratase" evidence="2">
    <location>
        <begin position="3"/>
        <end position="223"/>
    </location>
</feature>
<dbReference type="InterPro" id="IPR001509">
    <property type="entry name" value="Epimerase_deHydtase"/>
</dbReference>
<reference evidence="4 5" key="1">
    <citation type="submission" date="2019-06" db="EMBL/GenBank/DDBJ databases">
        <title>Genome sequence of Litorilinea aerophila BAA-2444.</title>
        <authorList>
            <person name="Maclea K.S."/>
            <person name="Maurais E.G."/>
            <person name="Iannazzi L.C."/>
        </authorList>
    </citation>
    <scope>NUCLEOTIDE SEQUENCE [LARGE SCALE GENOMIC DNA]</scope>
    <source>
        <strain evidence="4 5">ATCC BAA-2444</strain>
    </source>
</reference>
<name>A0A540V8R7_9CHLR</name>
<protein>
    <submittedName>
        <fullName evidence="4">TIGR01777 family protein</fullName>
    </submittedName>
</protein>
<dbReference type="InterPro" id="IPR013549">
    <property type="entry name" value="DUF1731"/>
</dbReference>
<dbReference type="CDD" id="cd05242">
    <property type="entry name" value="SDR_a8"/>
    <property type="match status" value="1"/>
</dbReference>
<dbReference type="Pfam" id="PF01370">
    <property type="entry name" value="Epimerase"/>
    <property type="match status" value="1"/>
</dbReference>
<sequence>MRILITGGSGLIGRALCQALIAEDHQVIVLSRQPGRVSHMPQGVQVVQWDAQSGAGWSSFLEGADAVINLAGESIAAGRWTAERKARIRRSRIQASQAVVDALRQVQKRPQVLLQASAVGYYGPRGDEIVTEDTPPGRDFLAQVCVDWEQSTAPAEELGVRRVILRTGIVLSNDGGAFPRIVLPFRFFAGGPLGSGRQWWPWIHMDDQVGAMRFLLTHPDARGPFNLSAPEPVTNREFARQLGQVMGRPALLPTPAFALKLALGEMSTILLDGQRAVPHRLQEAGYQFRFPTLQPALAQLVG</sequence>
<dbReference type="NCBIfam" id="TIGR01777">
    <property type="entry name" value="yfcH"/>
    <property type="match status" value="1"/>
</dbReference>
<evidence type="ECO:0000259" key="3">
    <source>
        <dbReference type="Pfam" id="PF08338"/>
    </source>
</evidence>
<dbReference type="Proteomes" id="UP000317371">
    <property type="component" value="Unassembled WGS sequence"/>
</dbReference>
<organism evidence="4 5">
    <name type="scientific">Litorilinea aerophila</name>
    <dbReference type="NCBI Taxonomy" id="1204385"/>
    <lineage>
        <taxon>Bacteria</taxon>
        <taxon>Bacillati</taxon>
        <taxon>Chloroflexota</taxon>
        <taxon>Caldilineae</taxon>
        <taxon>Caldilineales</taxon>
        <taxon>Caldilineaceae</taxon>
        <taxon>Litorilinea</taxon>
    </lineage>
</organism>
<gene>
    <name evidence="4" type="ORF">FKZ61_22955</name>
</gene>
<dbReference type="PANTHER" id="PTHR11092:SF0">
    <property type="entry name" value="EPIMERASE FAMILY PROTEIN SDR39U1"/>
    <property type="match status" value="1"/>
</dbReference>
<dbReference type="PANTHER" id="PTHR11092">
    <property type="entry name" value="SUGAR NUCLEOTIDE EPIMERASE RELATED"/>
    <property type="match status" value="1"/>
</dbReference>
<dbReference type="InterPro" id="IPR010099">
    <property type="entry name" value="SDR39U1"/>
</dbReference>
<evidence type="ECO:0000313" key="4">
    <source>
        <dbReference type="EMBL" id="TQE93095.1"/>
    </source>
</evidence>
<dbReference type="AlphaFoldDB" id="A0A540V8R7"/>
<dbReference type="Pfam" id="PF08338">
    <property type="entry name" value="DUF1731"/>
    <property type="match status" value="1"/>
</dbReference>
<feature type="domain" description="DUF1731" evidence="3">
    <location>
        <begin position="254"/>
        <end position="300"/>
    </location>
</feature>
<dbReference type="OrthoDB" id="9801773at2"/>
<dbReference type="EMBL" id="VIGC01000052">
    <property type="protein sequence ID" value="TQE93095.1"/>
    <property type="molecule type" value="Genomic_DNA"/>
</dbReference>
<proteinExistence type="inferred from homology"/>
<evidence type="ECO:0000313" key="5">
    <source>
        <dbReference type="Proteomes" id="UP000317371"/>
    </source>
</evidence>
<comment type="caution">
    <text evidence="4">The sequence shown here is derived from an EMBL/GenBank/DDBJ whole genome shotgun (WGS) entry which is preliminary data.</text>
</comment>
<dbReference type="InParanoid" id="A0A540V8R7"/>
<evidence type="ECO:0000259" key="2">
    <source>
        <dbReference type="Pfam" id="PF01370"/>
    </source>
</evidence>
<comment type="similarity">
    <text evidence="1">Belongs to the NAD(P)-dependent epimerase/dehydratase family. SDR39U1 subfamily.</text>
</comment>
<dbReference type="FunCoup" id="A0A540V8R7">
    <property type="interactions" value="306"/>
</dbReference>
<dbReference type="SUPFAM" id="SSF51735">
    <property type="entry name" value="NAD(P)-binding Rossmann-fold domains"/>
    <property type="match status" value="1"/>
</dbReference>
<accession>A0A540V8R7</accession>
<dbReference type="InterPro" id="IPR036291">
    <property type="entry name" value="NAD(P)-bd_dom_sf"/>
</dbReference>
<evidence type="ECO:0000256" key="1">
    <source>
        <dbReference type="ARBA" id="ARBA00009353"/>
    </source>
</evidence>
<dbReference type="RefSeq" id="WP_141612520.1">
    <property type="nucleotide sequence ID" value="NZ_VIGC02000052.1"/>
</dbReference>
<dbReference type="Gene3D" id="3.40.50.720">
    <property type="entry name" value="NAD(P)-binding Rossmann-like Domain"/>
    <property type="match status" value="1"/>
</dbReference>